<dbReference type="InterPro" id="IPR004574">
    <property type="entry name" value="Alkb"/>
</dbReference>
<dbReference type="STRING" id="1705.CA21670_13295"/>
<feature type="binding site" evidence="5">
    <location>
        <position position="195"/>
    </location>
    <ligand>
        <name>Fe cation</name>
        <dbReference type="ChEBI" id="CHEBI:24875"/>
        <note>catalytic</note>
    </ligand>
</feature>
<gene>
    <name evidence="7" type="ORF">AYJ05_09435</name>
</gene>
<organism evidence="7 8">
    <name type="scientific">Corynebacterium stationis</name>
    <dbReference type="NCBI Taxonomy" id="1705"/>
    <lineage>
        <taxon>Bacteria</taxon>
        <taxon>Bacillati</taxon>
        <taxon>Actinomycetota</taxon>
        <taxon>Actinomycetes</taxon>
        <taxon>Mycobacteriales</taxon>
        <taxon>Corynebacteriaceae</taxon>
        <taxon>Corynebacterium</taxon>
    </lineage>
</organism>
<dbReference type="InterPro" id="IPR005123">
    <property type="entry name" value="Oxoglu/Fe-dep_dioxygenase_dom"/>
</dbReference>
<evidence type="ECO:0000256" key="5">
    <source>
        <dbReference type="PIRSR" id="PIRSR604574-2"/>
    </source>
</evidence>
<dbReference type="OrthoDB" id="9796932at2"/>
<feature type="binding site" evidence="5">
    <location>
        <position position="139"/>
    </location>
    <ligand>
        <name>Fe cation</name>
        <dbReference type="ChEBI" id="CHEBI:24875"/>
        <note>catalytic</note>
    </ligand>
</feature>
<dbReference type="PANTHER" id="PTHR16557:SF2">
    <property type="entry name" value="NUCLEIC ACID DIOXYGENASE ALKBH1"/>
    <property type="match status" value="1"/>
</dbReference>
<dbReference type="PANTHER" id="PTHR16557">
    <property type="entry name" value="ALKYLATED DNA REPAIR PROTEIN ALKB-RELATED"/>
    <property type="match status" value="1"/>
</dbReference>
<accession>A0A177IP58</accession>
<dbReference type="AlphaFoldDB" id="A0A177IP58"/>
<dbReference type="SUPFAM" id="SSF51197">
    <property type="entry name" value="Clavaminate synthase-like"/>
    <property type="match status" value="1"/>
</dbReference>
<dbReference type="Proteomes" id="UP000076947">
    <property type="component" value="Unassembled WGS sequence"/>
</dbReference>
<keyword evidence="3" id="KW-0560">Oxidoreductase</keyword>
<evidence type="ECO:0000313" key="7">
    <source>
        <dbReference type="EMBL" id="OAH30031.1"/>
    </source>
</evidence>
<feature type="binding site" evidence="5">
    <location>
        <position position="141"/>
    </location>
    <ligand>
        <name>Fe cation</name>
        <dbReference type="ChEBI" id="CHEBI:24875"/>
        <note>catalytic</note>
    </ligand>
</feature>
<keyword evidence="8" id="KW-1185">Reference proteome</keyword>
<proteinExistence type="predicted"/>
<comment type="cofactor">
    <cofactor evidence="5">
        <name>Fe(2+)</name>
        <dbReference type="ChEBI" id="CHEBI:29033"/>
    </cofactor>
    <text evidence="5">Binds 1 Fe(2+) ion per subunit.</text>
</comment>
<keyword evidence="1 5" id="KW-0479">Metal-binding</keyword>
<sequence>MLFHGIERNPAKVKPGVAHIPGWLDTSVQRALVSQLRDEARIMAGTPMAMHKPVLKSGGQMSVFMLHLGHFWDHQTYRYVDRMGETNVRPVPQNLLDTAQSGLRAAADVAEELAPWVDNFRPDMALINFYPPGATMGMHQDAYETTLAPIVSLSIGDEAVFRIGSTEHRNKPWDEIALLSGDLVVFGGPNRQAFHGIPETRPGTLDESCGLTEGRINITFRQVYPR</sequence>
<dbReference type="EMBL" id="LSTQ01000010">
    <property type="protein sequence ID" value="OAH30031.1"/>
    <property type="molecule type" value="Genomic_DNA"/>
</dbReference>
<name>A0A177IP58_9CORY</name>
<dbReference type="GO" id="GO:0035513">
    <property type="term" value="P:oxidative RNA demethylation"/>
    <property type="evidence" value="ECO:0007669"/>
    <property type="project" value="TreeGrafter"/>
</dbReference>
<dbReference type="GO" id="GO:0035516">
    <property type="term" value="F:broad specificity oxidative DNA demethylase activity"/>
    <property type="evidence" value="ECO:0007669"/>
    <property type="project" value="TreeGrafter"/>
</dbReference>
<dbReference type="PROSITE" id="PS51471">
    <property type="entry name" value="FE2OG_OXY"/>
    <property type="match status" value="1"/>
</dbReference>
<dbReference type="GO" id="GO:0008198">
    <property type="term" value="F:ferrous iron binding"/>
    <property type="evidence" value="ECO:0007669"/>
    <property type="project" value="TreeGrafter"/>
</dbReference>
<reference evidence="8" key="1">
    <citation type="submission" date="2016-02" db="EMBL/GenBank/DDBJ databases">
        <authorList>
            <person name="Kaur G."/>
            <person name="Nair G.R."/>
            <person name="Mayilraj S."/>
        </authorList>
    </citation>
    <scope>NUCLEOTIDE SEQUENCE [LARGE SCALE GENOMIC DNA]</scope>
    <source>
        <strain evidence="8">GA-15</strain>
    </source>
</reference>
<dbReference type="GO" id="GO:0005737">
    <property type="term" value="C:cytoplasm"/>
    <property type="evidence" value="ECO:0007669"/>
    <property type="project" value="TreeGrafter"/>
</dbReference>
<dbReference type="RefSeq" id="WP_066839234.1">
    <property type="nucleotide sequence ID" value="NZ_LSTQ01000010.1"/>
</dbReference>
<comment type="caution">
    <text evidence="7">The sequence shown here is derived from an EMBL/GenBank/DDBJ whole genome shotgun (WGS) entry which is preliminary data.</text>
</comment>
<keyword evidence="4 5" id="KW-0408">Iron</keyword>
<dbReference type="InterPro" id="IPR027450">
    <property type="entry name" value="AlkB-like"/>
</dbReference>
<protein>
    <submittedName>
        <fullName evidence="7">DNA repair protein</fullName>
    </submittedName>
</protein>
<feature type="domain" description="Fe2OG dioxygenase" evidence="6">
    <location>
        <begin position="121"/>
        <end position="224"/>
    </location>
</feature>
<dbReference type="InterPro" id="IPR037151">
    <property type="entry name" value="AlkB-like_sf"/>
</dbReference>
<dbReference type="GO" id="GO:0035515">
    <property type="term" value="F:oxidative RNA demethylase activity"/>
    <property type="evidence" value="ECO:0007669"/>
    <property type="project" value="TreeGrafter"/>
</dbReference>
<keyword evidence="2" id="KW-0223">Dioxygenase</keyword>
<evidence type="ECO:0000256" key="1">
    <source>
        <dbReference type="ARBA" id="ARBA00022723"/>
    </source>
</evidence>
<dbReference type="Pfam" id="PF13532">
    <property type="entry name" value="2OG-FeII_Oxy_2"/>
    <property type="match status" value="1"/>
</dbReference>
<evidence type="ECO:0000256" key="4">
    <source>
        <dbReference type="ARBA" id="ARBA00023004"/>
    </source>
</evidence>
<dbReference type="Gene3D" id="2.60.120.590">
    <property type="entry name" value="Alpha-ketoglutarate-dependent dioxygenase AlkB-like"/>
    <property type="match status" value="1"/>
</dbReference>
<evidence type="ECO:0000313" key="8">
    <source>
        <dbReference type="Proteomes" id="UP000076947"/>
    </source>
</evidence>
<evidence type="ECO:0000259" key="6">
    <source>
        <dbReference type="PROSITE" id="PS51471"/>
    </source>
</evidence>
<evidence type="ECO:0000256" key="2">
    <source>
        <dbReference type="ARBA" id="ARBA00022964"/>
    </source>
</evidence>
<evidence type="ECO:0000256" key="3">
    <source>
        <dbReference type="ARBA" id="ARBA00023002"/>
    </source>
</evidence>